<dbReference type="EMBL" id="WELC01000023">
    <property type="protein sequence ID" value="KAB7628906.1"/>
    <property type="molecule type" value="Genomic_DNA"/>
</dbReference>
<dbReference type="Proteomes" id="UP000449004">
    <property type="component" value="Unassembled WGS sequence"/>
</dbReference>
<sequence>MQVIEFERYPTIDTLSENIKMRCLRSTGHWYAVEKIHGANYQFITNGLDVRVASRNRLLTDEEFFGHSIVFERYKDIVVANHGRLTSQGVIRPGQVLRVFGELAGVNGNLKVQDNAEYGALDFYAFDLIADGARLPYLQVMQLEGLKKAPLVTSGTFADVMNERNKYPTLVDGSCTCEGNILRCDETGEVYKHKNDLFVEKVVRTGFSRQYVLYITDNRVRAVVSKEGPFERQKFSQYIQMIAQDIAVDMGKDGLDLDFDGKEKQLISQAIAAVFVRKEVA</sequence>
<evidence type="ECO:0000259" key="1">
    <source>
        <dbReference type="Pfam" id="PF09414"/>
    </source>
</evidence>
<name>A0A7V7YDN2_9GAMM</name>
<gene>
    <name evidence="3" type="ORF">F9K92_15795</name>
</gene>
<evidence type="ECO:0000313" key="3">
    <source>
        <dbReference type="EMBL" id="KAB7628906.1"/>
    </source>
</evidence>
<comment type="caution">
    <text evidence="3">The sequence shown here is derived from an EMBL/GenBank/DDBJ whole genome shotgun (WGS) entry which is preliminary data.</text>
</comment>
<proteinExistence type="predicted"/>
<dbReference type="AlphaFoldDB" id="A0A7V7YDN2"/>
<feature type="domain" description="RNA ligase 2 C-terminal" evidence="2">
    <location>
        <begin position="213"/>
        <end position="271"/>
    </location>
</feature>
<protein>
    <recommendedName>
        <fullName evidence="5">RNA ligase domain-containing protein</fullName>
    </recommendedName>
</protein>
<dbReference type="Gene3D" id="1.10.10.1810">
    <property type="entry name" value="RNA ligase"/>
    <property type="match status" value="1"/>
</dbReference>
<organism evidence="3 4">
    <name type="scientific">Stenotrophomonas rhizophila</name>
    <dbReference type="NCBI Taxonomy" id="216778"/>
    <lineage>
        <taxon>Bacteria</taxon>
        <taxon>Pseudomonadati</taxon>
        <taxon>Pseudomonadota</taxon>
        <taxon>Gammaproteobacteria</taxon>
        <taxon>Lysobacterales</taxon>
        <taxon>Lysobacteraceae</taxon>
        <taxon>Stenotrophomonas</taxon>
    </lineage>
</organism>
<reference evidence="3 4" key="1">
    <citation type="submission" date="2019-10" db="EMBL/GenBank/DDBJ databases">
        <title>Halotolerant bacteria associated to Saharan-endemic halophytes Stipa tenacissima L. and Atriplex halimus L mitigate salt stress and promote growth of tomato plants.</title>
        <authorList>
            <person name="Dif G."/>
        </authorList>
    </citation>
    <scope>NUCLEOTIDE SEQUENCE [LARGE SCALE GENOMIC DNA]</scope>
    <source>
        <strain evidence="3 4">IS26</strain>
    </source>
</reference>
<dbReference type="Pfam" id="PF18043">
    <property type="entry name" value="T4_Rnl2_C"/>
    <property type="match status" value="1"/>
</dbReference>
<dbReference type="SUPFAM" id="SSF56091">
    <property type="entry name" value="DNA ligase/mRNA capping enzyme, catalytic domain"/>
    <property type="match status" value="1"/>
</dbReference>
<dbReference type="InterPro" id="IPR021122">
    <property type="entry name" value="RNA_ligase_dom_REL/Rnl2"/>
</dbReference>
<evidence type="ECO:0008006" key="5">
    <source>
        <dbReference type="Google" id="ProtNLM"/>
    </source>
</evidence>
<dbReference type="RefSeq" id="WP_152153992.1">
    <property type="nucleotide sequence ID" value="NZ_WELC01000023.1"/>
</dbReference>
<feature type="domain" description="RNA ligase" evidence="1">
    <location>
        <begin position="29"/>
        <end position="187"/>
    </location>
</feature>
<evidence type="ECO:0000313" key="4">
    <source>
        <dbReference type="Proteomes" id="UP000449004"/>
    </source>
</evidence>
<evidence type="ECO:0000259" key="2">
    <source>
        <dbReference type="Pfam" id="PF18043"/>
    </source>
</evidence>
<dbReference type="Gene3D" id="3.30.470.30">
    <property type="entry name" value="DNA ligase/mRNA capping enzyme"/>
    <property type="match status" value="1"/>
</dbReference>
<dbReference type="Pfam" id="PF09414">
    <property type="entry name" value="RNA_ligase"/>
    <property type="match status" value="1"/>
</dbReference>
<accession>A0A7V7YDN2</accession>
<dbReference type="InterPro" id="IPR040609">
    <property type="entry name" value="Rnl2_C"/>
</dbReference>
<dbReference type="InterPro" id="IPR041948">
    <property type="entry name" value="Rnl1/2_C_sf"/>
</dbReference>